<dbReference type="AlphaFoldDB" id="A0ABD2AM03"/>
<dbReference type="Proteomes" id="UP001607303">
    <property type="component" value="Unassembled WGS sequence"/>
</dbReference>
<name>A0ABD2AM03_VESMC</name>
<evidence type="ECO:0000256" key="1">
    <source>
        <dbReference type="SAM" id="Phobius"/>
    </source>
</evidence>
<comment type="caution">
    <text evidence="2">The sequence shown here is derived from an EMBL/GenBank/DDBJ whole genome shotgun (WGS) entry which is preliminary data.</text>
</comment>
<organism evidence="2 3">
    <name type="scientific">Vespula maculifrons</name>
    <name type="common">Eastern yellow jacket</name>
    <name type="synonym">Wasp</name>
    <dbReference type="NCBI Taxonomy" id="7453"/>
    <lineage>
        <taxon>Eukaryota</taxon>
        <taxon>Metazoa</taxon>
        <taxon>Ecdysozoa</taxon>
        <taxon>Arthropoda</taxon>
        <taxon>Hexapoda</taxon>
        <taxon>Insecta</taxon>
        <taxon>Pterygota</taxon>
        <taxon>Neoptera</taxon>
        <taxon>Endopterygota</taxon>
        <taxon>Hymenoptera</taxon>
        <taxon>Apocrita</taxon>
        <taxon>Aculeata</taxon>
        <taxon>Vespoidea</taxon>
        <taxon>Vespidae</taxon>
        <taxon>Vespinae</taxon>
        <taxon>Vespula</taxon>
    </lineage>
</organism>
<sequence length="75" mass="9097">MKKYDYNFSLINKLEIVLVSFQHYIVHDALLSHNLFYFLPACIPYYYNWKAYFLVNVSIIAIIKYIIFRLDKNIP</sequence>
<keyword evidence="3" id="KW-1185">Reference proteome</keyword>
<proteinExistence type="predicted"/>
<evidence type="ECO:0000313" key="3">
    <source>
        <dbReference type="Proteomes" id="UP001607303"/>
    </source>
</evidence>
<protein>
    <submittedName>
        <fullName evidence="2">Uncharacterized protein</fullName>
    </submittedName>
</protein>
<feature type="transmembrane region" description="Helical" evidence="1">
    <location>
        <begin position="51"/>
        <end position="68"/>
    </location>
</feature>
<gene>
    <name evidence="2" type="ORF">V1477_020177</name>
</gene>
<reference evidence="2 3" key="1">
    <citation type="journal article" date="2024" name="Ann. Entomol. Soc. Am.">
        <title>Genomic analyses of the southern and eastern yellowjacket wasps (Hymenoptera: Vespidae) reveal evolutionary signatures of social life.</title>
        <authorList>
            <person name="Catto M.A."/>
            <person name="Caine P.B."/>
            <person name="Orr S.E."/>
            <person name="Hunt B.G."/>
            <person name="Goodisman M.A.D."/>
        </authorList>
    </citation>
    <scope>NUCLEOTIDE SEQUENCE [LARGE SCALE GENOMIC DNA]</scope>
    <source>
        <strain evidence="2">232</strain>
        <tissue evidence="2">Head and thorax</tissue>
    </source>
</reference>
<accession>A0ABD2AM03</accession>
<keyword evidence="1" id="KW-1133">Transmembrane helix</keyword>
<keyword evidence="1" id="KW-0472">Membrane</keyword>
<evidence type="ECO:0000313" key="2">
    <source>
        <dbReference type="EMBL" id="KAL2721357.1"/>
    </source>
</evidence>
<dbReference type="EMBL" id="JAYRBN010000116">
    <property type="protein sequence ID" value="KAL2721357.1"/>
    <property type="molecule type" value="Genomic_DNA"/>
</dbReference>
<keyword evidence="1" id="KW-0812">Transmembrane</keyword>